<dbReference type="AlphaFoldDB" id="A0A5C3FKC1"/>
<organism evidence="2 3">
    <name type="scientific">Pseudozyma antarctica</name>
    <name type="common">Yeast</name>
    <name type="synonym">Candida antarctica</name>
    <dbReference type="NCBI Taxonomy" id="84753"/>
    <lineage>
        <taxon>Eukaryota</taxon>
        <taxon>Fungi</taxon>
        <taxon>Dikarya</taxon>
        <taxon>Basidiomycota</taxon>
        <taxon>Ustilaginomycotina</taxon>
        <taxon>Ustilaginomycetes</taxon>
        <taxon>Ustilaginales</taxon>
        <taxon>Ustilaginaceae</taxon>
        <taxon>Moesziomyces</taxon>
    </lineage>
</organism>
<dbReference type="Proteomes" id="UP000325008">
    <property type="component" value="Unassembled WGS sequence"/>
</dbReference>
<protein>
    <submittedName>
        <fullName evidence="2">Uncharacterized protein</fullName>
    </submittedName>
</protein>
<proteinExistence type="predicted"/>
<dbReference type="EMBL" id="OOIQ01000004">
    <property type="protein sequence ID" value="SPO44808.1"/>
    <property type="molecule type" value="Genomic_DNA"/>
</dbReference>
<feature type="signal peptide" evidence="1">
    <location>
        <begin position="1"/>
        <end position="22"/>
    </location>
</feature>
<evidence type="ECO:0000313" key="3">
    <source>
        <dbReference type="Proteomes" id="UP000325008"/>
    </source>
</evidence>
<evidence type="ECO:0000256" key="1">
    <source>
        <dbReference type="SAM" id="SignalP"/>
    </source>
</evidence>
<gene>
    <name evidence="2" type="ORF">PSANT_02494</name>
</gene>
<evidence type="ECO:0000313" key="2">
    <source>
        <dbReference type="EMBL" id="SPO44808.1"/>
    </source>
</evidence>
<comment type="caution">
    <text evidence="2">The sequence shown here is derived from an EMBL/GenBank/DDBJ whole genome shotgun (WGS) entry which is preliminary data.</text>
</comment>
<feature type="chain" id="PRO_5022749546" evidence="1">
    <location>
        <begin position="23"/>
        <end position="165"/>
    </location>
</feature>
<name>A0A5C3FKC1_PSEA2</name>
<sequence>MLPWPESTLMLSIALRVRLATAAQESSCMFSSVRMLACVCARGARLQKRRRSSAAQARRAHRLRAVGQASCAPKRLRVKGRCSRVGAGLFLVLPKIAPPTEPTKRAQPQDPRLFVLAGLHHCCALNQRVLYECHAFIPGDNHAMVIVSPAKKAAQGKDRNQGLAA</sequence>
<accession>A0A5C3FKC1</accession>
<reference evidence="2" key="1">
    <citation type="submission" date="2018-03" db="EMBL/GenBank/DDBJ databases">
        <authorList>
            <person name="Guldener U."/>
        </authorList>
    </citation>
    <scope>NUCLEOTIDE SEQUENCE [LARGE SCALE GENOMIC DNA]</scope>
    <source>
        <strain evidence="2">ATCC34888</strain>
    </source>
</reference>
<keyword evidence="3" id="KW-1185">Reference proteome</keyword>
<keyword evidence="1" id="KW-0732">Signal</keyword>